<evidence type="ECO:0000256" key="1">
    <source>
        <dbReference type="SAM" id="MobiDB-lite"/>
    </source>
</evidence>
<feature type="region of interest" description="Disordered" evidence="1">
    <location>
        <begin position="140"/>
        <end position="178"/>
    </location>
</feature>
<keyword evidence="3" id="KW-1185">Reference proteome</keyword>
<gene>
    <name evidence="2" type="ORF">KUF71_002092</name>
</gene>
<organism evidence="2 3">
    <name type="scientific">Frankliniella fusca</name>
    <dbReference type="NCBI Taxonomy" id="407009"/>
    <lineage>
        <taxon>Eukaryota</taxon>
        <taxon>Metazoa</taxon>
        <taxon>Ecdysozoa</taxon>
        <taxon>Arthropoda</taxon>
        <taxon>Hexapoda</taxon>
        <taxon>Insecta</taxon>
        <taxon>Pterygota</taxon>
        <taxon>Neoptera</taxon>
        <taxon>Paraneoptera</taxon>
        <taxon>Thysanoptera</taxon>
        <taxon>Terebrantia</taxon>
        <taxon>Thripoidea</taxon>
        <taxon>Thripidae</taxon>
        <taxon>Frankliniella</taxon>
    </lineage>
</organism>
<evidence type="ECO:0000313" key="3">
    <source>
        <dbReference type="Proteomes" id="UP001219518"/>
    </source>
</evidence>
<reference evidence="2" key="2">
    <citation type="journal article" date="2023" name="BMC Genomics">
        <title>Pest status, molecular evolution, and epigenetic factors derived from the genome assembly of Frankliniella fusca, a thysanopteran phytovirus vector.</title>
        <authorList>
            <person name="Catto M.A."/>
            <person name="Labadie P.E."/>
            <person name="Jacobson A.L."/>
            <person name="Kennedy G.G."/>
            <person name="Srinivasan R."/>
            <person name="Hunt B.G."/>
        </authorList>
    </citation>
    <scope>NUCLEOTIDE SEQUENCE</scope>
    <source>
        <strain evidence="2">PL_HMW_Pooled</strain>
    </source>
</reference>
<dbReference type="Proteomes" id="UP001219518">
    <property type="component" value="Unassembled WGS sequence"/>
</dbReference>
<reference evidence="2" key="1">
    <citation type="submission" date="2021-07" db="EMBL/GenBank/DDBJ databases">
        <authorList>
            <person name="Catto M.A."/>
            <person name="Jacobson A."/>
            <person name="Kennedy G."/>
            <person name="Labadie P."/>
            <person name="Hunt B.G."/>
            <person name="Srinivasan R."/>
        </authorList>
    </citation>
    <scope>NUCLEOTIDE SEQUENCE</scope>
    <source>
        <strain evidence="2">PL_HMW_Pooled</strain>
        <tissue evidence="2">Head</tissue>
    </source>
</reference>
<dbReference type="AlphaFoldDB" id="A0AAE1HM18"/>
<name>A0AAE1HM18_9NEOP</name>
<feature type="region of interest" description="Disordered" evidence="1">
    <location>
        <begin position="201"/>
        <end position="223"/>
    </location>
</feature>
<accession>A0AAE1HM18</accession>
<feature type="compositionally biased region" description="Acidic residues" evidence="1">
    <location>
        <begin position="206"/>
        <end position="217"/>
    </location>
</feature>
<proteinExistence type="predicted"/>
<protein>
    <submittedName>
        <fullName evidence="2">Protein SPA, chloroplastic</fullName>
    </submittedName>
</protein>
<comment type="caution">
    <text evidence="2">The sequence shown here is derived from an EMBL/GenBank/DDBJ whole genome shotgun (WGS) entry which is preliminary data.</text>
</comment>
<evidence type="ECO:0000313" key="2">
    <source>
        <dbReference type="EMBL" id="KAK3923683.1"/>
    </source>
</evidence>
<sequence>MSALLTQLDSHVLERKLRLCQAALTPGSGLPPLEEHVKQDLRHFAAAGSVTFDLSCQHCAGAGPATCSGCRGSGRRAPVVLDLGPYHPALDEAQLVARYLIMVVLKGDAGVALEAPEAKSAAAVDLGEAPSSEKLQLCAGAKVPDQPPRARVENVDPLDLLRGGDTDDGDDAENAEQRRRARYEQLEAEVVRREEAELAWRREHADGEEDDDDEDDSSSSSCDLFDSPAVLTVDVSSLSRYGPGQQTLARNALLAPALLRPVRKLTNVHCEYDPDWALQLLSDVSPRLEELQLRSPARRHLQVVERMRHLTRLDLEFYSDEEDAAADDDARTPPRRVAGDPVVADLGVGLDEYIFRRPAEGGGYRGLRWLRVGHLPKLTTFSLLRAHRHTLEEVWLMVGSWRPEQQQHKQEEDARCWPASCRDLHLQLSLGGATWPRLQDLVLVRWLNDHDGLTCLTQTLAVQAALPGVRVRCHECGGQPYKAF</sequence>
<dbReference type="EMBL" id="JAHWGI010001149">
    <property type="protein sequence ID" value="KAK3923683.1"/>
    <property type="molecule type" value="Genomic_DNA"/>
</dbReference>